<dbReference type="PANTHER" id="PTHR11059:SF0">
    <property type="entry name" value="DNA REPAIR PROTEIN RECN"/>
    <property type="match status" value="1"/>
</dbReference>
<feature type="coiled-coil region" evidence="10">
    <location>
        <begin position="210"/>
        <end position="237"/>
    </location>
</feature>
<accession>A0ABT7WGA7</accession>
<evidence type="ECO:0000256" key="8">
    <source>
        <dbReference type="ARBA" id="ARBA00033408"/>
    </source>
</evidence>
<keyword evidence="5 9" id="KW-0227">DNA damage</keyword>
<keyword evidence="10" id="KW-0175">Coiled coil</keyword>
<comment type="caution">
    <text evidence="12">The sequence shown here is derived from an EMBL/GenBank/DDBJ whole genome shotgun (WGS) entry which is preliminary data.</text>
</comment>
<feature type="domain" description="RecF/RecN/SMC N-terminal" evidence="11">
    <location>
        <begin position="3"/>
        <end position="509"/>
    </location>
</feature>
<dbReference type="PIRSF" id="PIRSF003128">
    <property type="entry name" value="RecN"/>
    <property type="match status" value="1"/>
</dbReference>
<dbReference type="RefSeq" id="WP_289725305.1">
    <property type="nucleotide sequence ID" value="NZ_JAUDUY010000004.1"/>
</dbReference>
<gene>
    <name evidence="12" type="primary">recN</name>
    <name evidence="12" type="ORF">QU605_10710</name>
</gene>
<dbReference type="Proteomes" id="UP001174839">
    <property type="component" value="Unassembled WGS sequence"/>
</dbReference>
<evidence type="ECO:0000256" key="3">
    <source>
        <dbReference type="ARBA" id="ARBA00021315"/>
    </source>
</evidence>
<keyword evidence="6" id="KW-0067">ATP-binding</keyword>
<name>A0ABT7WGA7_9FLAO</name>
<evidence type="ECO:0000256" key="5">
    <source>
        <dbReference type="ARBA" id="ARBA00022763"/>
    </source>
</evidence>
<comment type="function">
    <text evidence="1 9">May be involved in recombinational repair of damaged DNA.</text>
</comment>
<dbReference type="InterPro" id="IPR004604">
    <property type="entry name" value="DNA_recomb/repair_RecN"/>
</dbReference>
<evidence type="ECO:0000256" key="2">
    <source>
        <dbReference type="ARBA" id="ARBA00009441"/>
    </source>
</evidence>
<dbReference type="NCBIfam" id="TIGR00634">
    <property type="entry name" value="recN"/>
    <property type="match status" value="1"/>
</dbReference>
<proteinExistence type="inferred from homology"/>
<dbReference type="PANTHER" id="PTHR11059">
    <property type="entry name" value="DNA REPAIR PROTEIN RECN"/>
    <property type="match status" value="1"/>
</dbReference>
<evidence type="ECO:0000313" key="13">
    <source>
        <dbReference type="Proteomes" id="UP001174839"/>
    </source>
</evidence>
<comment type="similarity">
    <text evidence="2 9">Belongs to the RecN family.</text>
</comment>
<evidence type="ECO:0000256" key="7">
    <source>
        <dbReference type="ARBA" id="ARBA00023204"/>
    </source>
</evidence>
<dbReference type="Gene3D" id="3.40.50.300">
    <property type="entry name" value="P-loop containing nucleotide triphosphate hydrolases"/>
    <property type="match status" value="2"/>
</dbReference>
<dbReference type="SUPFAM" id="SSF52540">
    <property type="entry name" value="P-loop containing nucleoside triphosphate hydrolases"/>
    <property type="match status" value="2"/>
</dbReference>
<evidence type="ECO:0000256" key="1">
    <source>
        <dbReference type="ARBA" id="ARBA00003618"/>
    </source>
</evidence>
<evidence type="ECO:0000256" key="4">
    <source>
        <dbReference type="ARBA" id="ARBA00022741"/>
    </source>
</evidence>
<evidence type="ECO:0000313" key="12">
    <source>
        <dbReference type="EMBL" id="MDM9631946.1"/>
    </source>
</evidence>
<feature type="coiled-coil region" evidence="10">
    <location>
        <begin position="336"/>
        <end position="370"/>
    </location>
</feature>
<evidence type="ECO:0000256" key="6">
    <source>
        <dbReference type="ARBA" id="ARBA00022840"/>
    </source>
</evidence>
<organism evidence="12 13">
    <name type="scientific">Robiginitalea aurantiaca</name>
    <dbReference type="NCBI Taxonomy" id="3056915"/>
    <lineage>
        <taxon>Bacteria</taxon>
        <taxon>Pseudomonadati</taxon>
        <taxon>Bacteroidota</taxon>
        <taxon>Flavobacteriia</taxon>
        <taxon>Flavobacteriales</taxon>
        <taxon>Flavobacteriaceae</taxon>
        <taxon>Robiginitalea</taxon>
    </lineage>
</organism>
<evidence type="ECO:0000259" key="11">
    <source>
        <dbReference type="Pfam" id="PF02463"/>
    </source>
</evidence>
<dbReference type="Pfam" id="PF02463">
    <property type="entry name" value="SMC_N"/>
    <property type="match status" value="1"/>
</dbReference>
<dbReference type="InterPro" id="IPR027417">
    <property type="entry name" value="P-loop_NTPase"/>
</dbReference>
<reference evidence="12" key="1">
    <citation type="submission" date="2023-06" db="EMBL/GenBank/DDBJ databases">
        <title>Robiginitalea aurantiacus sp. nov. and Algoriphagus sediminis sp. nov., isolated from coastal sediment.</title>
        <authorList>
            <person name="Zhou Z.Y."/>
            <person name="An J."/>
            <person name="Jia Y.W."/>
            <person name="Du Z.J."/>
        </authorList>
    </citation>
    <scope>NUCLEOTIDE SEQUENCE</scope>
    <source>
        <strain evidence="12">M39</strain>
    </source>
</reference>
<evidence type="ECO:0000256" key="9">
    <source>
        <dbReference type="PIRNR" id="PIRNR003128"/>
    </source>
</evidence>
<keyword evidence="4" id="KW-0547">Nucleotide-binding</keyword>
<dbReference type="EMBL" id="JAUDUY010000004">
    <property type="protein sequence ID" value="MDM9631946.1"/>
    <property type="molecule type" value="Genomic_DNA"/>
</dbReference>
<dbReference type="CDD" id="cd03241">
    <property type="entry name" value="ABC_RecN"/>
    <property type="match status" value="2"/>
</dbReference>
<dbReference type="InterPro" id="IPR003395">
    <property type="entry name" value="RecF/RecN/SMC_N"/>
</dbReference>
<protein>
    <recommendedName>
        <fullName evidence="3 9">DNA repair protein RecN</fullName>
    </recommendedName>
    <alternativeName>
        <fullName evidence="8 9">Recombination protein N</fullName>
    </alternativeName>
</protein>
<keyword evidence="7 9" id="KW-0234">DNA repair</keyword>
<evidence type="ECO:0000256" key="10">
    <source>
        <dbReference type="SAM" id="Coils"/>
    </source>
</evidence>
<sequence length="551" mass="62364">MLIRLSIKNYALIEDLQVRFQEGFTTITGETGAGKSILLESLGLVLGKRADRSALRDQELKCVVEAEFALDRYPALKTYFTHHDLDYDPLTILRREIQPSGKSRAFVNDSPVTLDVLSGLGSHLIDVHSQHQTLELTDQDFQLHVVDALAGNSELLNRYTADRELMLKTRKELELLKKQQEEAFREQDYNEFLLAELDKADLVIGMQAGLEAEYAELSNAELIRETLENAQQLFQEEQYGLLAVQGQLNQLMGKLSSFGPDYMALQERIKSLYIESDDISEEVNGLLDRQVADPARLGILSSRLELLHNLQKKHSVGQVDDLIAMREALRLKVDQTLDLDAEIQKQELVLENLETNLAVLADTIREKRMEVLPNFVSELRRHLSGLGMPNASFVWELLEKADFGRSGRDVLELKFTANKGGKYGPLKKTASGGELSRIMLTIKAILASYEPLPTMMFDEIDTGVSGDVSARMAEMMEQMSRHMQIFAITHLPQVASRGQQQFKVYKEDEEDRTQTRMKQLSQQERLHELAQMLGGSEITETAISHAREMLN</sequence>
<keyword evidence="13" id="KW-1185">Reference proteome</keyword>